<feature type="compositionally biased region" description="Polar residues" evidence="1">
    <location>
        <begin position="102"/>
        <end position="117"/>
    </location>
</feature>
<keyword evidence="3" id="KW-1185">Reference proteome</keyword>
<accession>A0ABD1RUJ8</accession>
<proteinExistence type="predicted"/>
<comment type="caution">
    <text evidence="2">The sequence shown here is derived from an EMBL/GenBank/DDBJ whole genome shotgun (WGS) entry which is preliminary data.</text>
</comment>
<name>A0ABD1RUJ8_9LAMI</name>
<organism evidence="2 3">
    <name type="scientific">Abeliophyllum distichum</name>
    <dbReference type="NCBI Taxonomy" id="126358"/>
    <lineage>
        <taxon>Eukaryota</taxon>
        <taxon>Viridiplantae</taxon>
        <taxon>Streptophyta</taxon>
        <taxon>Embryophyta</taxon>
        <taxon>Tracheophyta</taxon>
        <taxon>Spermatophyta</taxon>
        <taxon>Magnoliopsida</taxon>
        <taxon>eudicotyledons</taxon>
        <taxon>Gunneridae</taxon>
        <taxon>Pentapetalae</taxon>
        <taxon>asterids</taxon>
        <taxon>lamiids</taxon>
        <taxon>Lamiales</taxon>
        <taxon>Oleaceae</taxon>
        <taxon>Forsythieae</taxon>
        <taxon>Abeliophyllum</taxon>
    </lineage>
</organism>
<evidence type="ECO:0008006" key="4">
    <source>
        <dbReference type="Google" id="ProtNLM"/>
    </source>
</evidence>
<reference evidence="3" key="1">
    <citation type="submission" date="2024-07" db="EMBL/GenBank/DDBJ databases">
        <title>Two chromosome-level genome assemblies of Korean endemic species Abeliophyllum distichum and Forsythia ovata (Oleaceae).</title>
        <authorList>
            <person name="Jang H."/>
        </authorList>
    </citation>
    <scope>NUCLEOTIDE SEQUENCE [LARGE SCALE GENOMIC DNA]</scope>
</reference>
<dbReference type="AlphaFoldDB" id="A0ABD1RUJ8"/>
<gene>
    <name evidence="2" type="ORF">Adt_27720</name>
</gene>
<sequence>MEYIINIGDRFEAKVTTRSTLIDVHKELFLNSYFGKLRSRTRCSLKTTPDEADQEYLTLFAQKPRKDYPLLDAYFYEGGEYRGVGYEEQDDDVQSLRFSFRNQTYPPTNQTSPSRRQPSLFESRPCRRQTSCDHDDLLRQLLQHIIQRIIEGVMEMNEERLGLGTEMEVQTQVHMEAHVQAEEETKVVQADGHTKVHMEAQVKAVEYIEEESVDEQTERHTTVFTRKKRNLDKECPQNDV</sequence>
<dbReference type="Proteomes" id="UP001604336">
    <property type="component" value="Unassembled WGS sequence"/>
</dbReference>
<feature type="region of interest" description="Disordered" evidence="1">
    <location>
        <begin position="102"/>
        <end position="127"/>
    </location>
</feature>
<evidence type="ECO:0000313" key="3">
    <source>
        <dbReference type="Proteomes" id="UP001604336"/>
    </source>
</evidence>
<protein>
    <recommendedName>
        <fullName evidence="4">BTB domain-containing protein</fullName>
    </recommendedName>
</protein>
<evidence type="ECO:0000313" key="2">
    <source>
        <dbReference type="EMBL" id="KAL2492092.1"/>
    </source>
</evidence>
<evidence type="ECO:0000256" key="1">
    <source>
        <dbReference type="SAM" id="MobiDB-lite"/>
    </source>
</evidence>
<dbReference type="EMBL" id="JBFOLK010000008">
    <property type="protein sequence ID" value="KAL2492092.1"/>
    <property type="molecule type" value="Genomic_DNA"/>
</dbReference>